<dbReference type="RefSeq" id="XP_029123485.1">
    <property type="nucleotide sequence ID" value="XM_029267652.1"/>
</dbReference>
<proteinExistence type="inferred from homology"/>
<evidence type="ECO:0000256" key="5">
    <source>
        <dbReference type="RuleBase" id="RU366054"/>
    </source>
</evidence>
<dbReference type="RefSeq" id="XP_010935435.1">
    <property type="nucleotide sequence ID" value="XM_010937133.3"/>
</dbReference>
<feature type="domain" description="Band 7" evidence="6">
    <location>
        <begin position="10"/>
        <end position="186"/>
    </location>
</feature>
<dbReference type="InterPro" id="IPR001107">
    <property type="entry name" value="Band_7"/>
</dbReference>
<evidence type="ECO:0000256" key="3">
    <source>
        <dbReference type="ARBA" id="ARBA00023136"/>
    </source>
</evidence>
<evidence type="ECO:0000313" key="7">
    <source>
        <dbReference type="Proteomes" id="UP000504607"/>
    </source>
</evidence>
<evidence type="ECO:0000259" key="6">
    <source>
        <dbReference type="Pfam" id="PF01145"/>
    </source>
</evidence>
<evidence type="ECO:0000256" key="1">
    <source>
        <dbReference type="ARBA" id="ARBA00007161"/>
    </source>
</evidence>
<dbReference type="GeneID" id="105055366"/>
<organism evidence="7 8">
    <name type="scientific">Elaeis guineensis var. tenera</name>
    <name type="common">Oil palm</name>
    <dbReference type="NCBI Taxonomy" id="51953"/>
    <lineage>
        <taxon>Eukaryota</taxon>
        <taxon>Viridiplantae</taxon>
        <taxon>Streptophyta</taxon>
        <taxon>Embryophyta</taxon>
        <taxon>Tracheophyta</taxon>
        <taxon>Spermatophyta</taxon>
        <taxon>Magnoliopsida</taxon>
        <taxon>Liliopsida</taxon>
        <taxon>Arecaceae</taxon>
        <taxon>Arecoideae</taxon>
        <taxon>Cocoseae</taxon>
        <taxon>Elaeidinae</taxon>
        <taxon>Elaeis</taxon>
    </lineage>
</organism>
<keyword evidence="7" id="KW-1185">Reference proteome</keyword>
<dbReference type="KEGG" id="egu:105055366"/>
<reference evidence="8 9" key="1">
    <citation type="submission" date="2025-04" db="UniProtKB">
        <authorList>
            <consortium name="RefSeq"/>
        </authorList>
    </citation>
    <scope>IDENTIFICATION</scope>
</reference>
<evidence type="ECO:0000313" key="9">
    <source>
        <dbReference type="RefSeq" id="XP_029123485.1"/>
    </source>
</evidence>
<evidence type="ECO:0000313" key="8">
    <source>
        <dbReference type="RefSeq" id="XP_010935435.1"/>
    </source>
</evidence>
<sequence length="479" mass="53721">MGFSYKVANASEYLAITGYGIQDVKLAKKGWIMPGQSCTVFDVSPVNYTFEVQAMSAEKLPFVLPAVFTIGPRVDDPDSLMKYAKLISPHDKLSNHVKELVQGVIEGETRVLAASMTMEEIFRGTKSFKQEVFEKVQLELNQFGLLIYNANVKQLVDVRGHEYFSYLGQKTQQEAANQAKVDVAEARMKGEIGAKQREGRTLQNAAKIDAETRVYSKQREGEGRKEEVRVRTEVKIFENNREAEVAEADAELAKRKAEWARGARVAEVEAEKAVAIREAELQMEVERRNAMRETEKLKAEKLSHAVVDYEMKVQEANWELYKKQKEAEAQLYEQERAAEARKAAAEAAFFARRQEAEGELYAKKKEAEGLITLAEAQGIYLRTLLDALGGNYAALRDYLMINGGMYQEIAKTNADAVRGLQPKISIWTNDKEASDGGAMKEVAGVYRMLPPLFKTVQEQTGMVPPAWMGNLTTDTSTKL</sequence>
<comment type="similarity">
    <text evidence="1 5">Belongs to the band 7/mec-2 family. Flotillin subfamily.</text>
</comment>
<dbReference type="Pfam" id="PF01145">
    <property type="entry name" value="Band_7"/>
    <property type="match status" value="1"/>
</dbReference>
<dbReference type="CDD" id="cd03399">
    <property type="entry name" value="SPFH_flotillin"/>
    <property type="match status" value="1"/>
</dbReference>
<keyword evidence="2 5" id="KW-1003">Cell membrane</keyword>
<keyword evidence="3 5" id="KW-0472">Membrane</keyword>
<dbReference type="OrthoDB" id="6080404at2759"/>
<dbReference type="InterPro" id="IPR027705">
    <property type="entry name" value="Flotillin_fam"/>
</dbReference>
<gene>
    <name evidence="8 9" type="primary">LOC105055366</name>
</gene>
<dbReference type="PANTHER" id="PTHR13806:SF31">
    <property type="entry name" value="FLOTILLIN-LIKE PROTEIN 1-RELATED"/>
    <property type="match status" value="1"/>
</dbReference>
<dbReference type="GO" id="GO:0005901">
    <property type="term" value="C:caveola"/>
    <property type="evidence" value="ECO:0007669"/>
    <property type="project" value="UniProtKB-SubCell"/>
</dbReference>
<evidence type="ECO:0000256" key="4">
    <source>
        <dbReference type="ARBA" id="ARBA00023288"/>
    </source>
</evidence>
<dbReference type="InterPro" id="IPR036013">
    <property type="entry name" value="Band_7/SPFH_dom_sf"/>
</dbReference>
<dbReference type="Proteomes" id="UP000504607">
    <property type="component" value="Chromosome 12"/>
</dbReference>
<protein>
    <recommendedName>
        <fullName evidence="5">Flotillin-like</fullName>
    </recommendedName>
</protein>
<dbReference type="Gene3D" id="3.30.479.30">
    <property type="entry name" value="Band 7 domain"/>
    <property type="match status" value="1"/>
</dbReference>
<comment type="subcellular location">
    <subcellularLocation>
        <location evidence="5">Cell membrane</location>
        <topology evidence="5">Lipid-anchor</topology>
    </subcellularLocation>
    <subcellularLocation>
        <location evidence="5">Membrane</location>
        <location evidence="5">Caveola</location>
    </subcellularLocation>
</comment>
<keyword evidence="4" id="KW-0449">Lipoprotein</keyword>
<dbReference type="PANTHER" id="PTHR13806">
    <property type="entry name" value="FLOTILLIN-RELATED"/>
    <property type="match status" value="1"/>
</dbReference>
<accession>A0A6I9S1C6</accession>
<name>A0A6I9S1C6_ELAGV</name>
<evidence type="ECO:0000256" key="2">
    <source>
        <dbReference type="ARBA" id="ARBA00022475"/>
    </source>
</evidence>
<dbReference type="AlphaFoldDB" id="A0A6I9S1C6"/>
<dbReference type="SUPFAM" id="SSF117892">
    <property type="entry name" value="Band 7/SPFH domain"/>
    <property type="match status" value="1"/>
</dbReference>